<evidence type="ECO:0000313" key="2">
    <source>
        <dbReference type="Proteomes" id="UP001319827"/>
    </source>
</evidence>
<reference evidence="1 2" key="1">
    <citation type="journal article" date="2016" name="C (Basel)">
        <title>Selective Growth of and Electricity Production by Marine Exoelectrogenic Bacteria in Self-Aggregated Hydrogel of Microbially Reduced Graphene Oxide.</title>
        <authorList>
            <person name="Yoshida N."/>
            <person name="Goto Y."/>
            <person name="Miyata Y."/>
        </authorList>
    </citation>
    <scope>NUCLEOTIDE SEQUENCE [LARGE SCALE GENOMIC DNA]</scope>
    <source>
        <strain evidence="1 2">NIT-T3</strain>
    </source>
</reference>
<proteinExistence type="predicted"/>
<dbReference type="RefSeq" id="WP_221250593.1">
    <property type="nucleotide sequence ID" value="NZ_AP024355.1"/>
</dbReference>
<name>A0ABM8HRM4_9BACT</name>
<dbReference type="Proteomes" id="UP001319827">
    <property type="component" value="Chromosome"/>
</dbReference>
<sequence>MARETAFKTCPFCFTGWTTVEDFLKESNLSLNGYKADFERIEYGLFLFTHQSPGCHSTLAIEAGDFFHLYTKDKYPEKKTNSETCPKFCLDETNLNRCEAFCECAFVREIIQTIMERQAAGSES</sequence>
<keyword evidence="2" id="KW-1185">Reference proteome</keyword>
<protein>
    <submittedName>
        <fullName evidence="1">Uncharacterized protein</fullName>
    </submittedName>
</protein>
<accession>A0ABM8HRM4</accession>
<reference evidence="1 2" key="2">
    <citation type="journal article" date="2021" name="Int. J. Syst. Evol. Microbiol.">
        <title>Isolation and Polyphasic Characterization of Desulfuromonas versatilis sp. Nov., an Electrogenic Bacteria Capable of Versatile Metabolism Isolated from a Graphene Oxide-Reducing Enrichment Culture.</title>
        <authorList>
            <person name="Xie L."/>
            <person name="Yoshida N."/>
            <person name="Ishii S."/>
            <person name="Meng L."/>
        </authorList>
    </citation>
    <scope>NUCLEOTIDE SEQUENCE [LARGE SCALE GENOMIC DNA]</scope>
    <source>
        <strain evidence="1 2">NIT-T3</strain>
    </source>
</reference>
<evidence type="ECO:0000313" key="1">
    <source>
        <dbReference type="EMBL" id="BCR03115.1"/>
    </source>
</evidence>
<gene>
    <name evidence="1" type="ORF">DESUT3_01840</name>
</gene>
<dbReference type="EMBL" id="AP024355">
    <property type="protein sequence ID" value="BCR03115.1"/>
    <property type="molecule type" value="Genomic_DNA"/>
</dbReference>
<organism evidence="1 2">
    <name type="scientific">Desulfuromonas versatilis</name>
    <dbReference type="NCBI Taxonomy" id="2802975"/>
    <lineage>
        <taxon>Bacteria</taxon>
        <taxon>Pseudomonadati</taxon>
        <taxon>Thermodesulfobacteriota</taxon>
        <taxon>Desulfuromonadia</taxon>
        <taxon>Desulfuromonadales</taxon>
        <taxon>Desulfuromonadaceae</taxon>
        <taxon>Desulfuromonas</taxon>
    </lineage>
</organism>